<evidence type="ECO:0000256" key="10">
    <source>
        <dbReference type="SAM" id="MobiDB-lite"/>
    </source>
</evidence>
<dbReference type="GO" id="GO:0005634">
    <property type="term" value="C:nucleus"/>
    <property type="evidence" value="ECO:0007669"/>
    <property type="project" value="UniProtKB-SubCell"/>
</dbReference>
<evidence type="ECO:0000256" key="8">
    <source>
        <dbReference type="ARBA" id="ARBA00022927"/>
    </source>
</evidence>
<comment type="subcellular location">
    <subcellularLocation>
        <location evidence="3">Cytoplasm</location>
    </subcellularLocation>
    <subcellularLocation>
        <location evidence="2">Nucleus</location>
    </subcellularLocation>
</comment>
<evidence type="ECO:0000256" key="6">
    <source>
        <dbReference type="ARBA" id="ARBA00022448"/>
    </source>
</evidence>
<dbReference type="PANTHER" id="PTHR31196">
    <property type="entry name" value="RNA POLYMERASE II NUCLEAR LOCALIZATION PROTEIN SLC7A6OS-RELATED"/>
    <property type="match status" value="1"/>
</dbReference>
<feature type="compositionally biased region" description="Low complexity" evidence="10">
    <location>
        <begin position="362"/>
        <end position="375"/>
    </location>
</feature>
<evidence type="ECO:0000256" key="7">
    <source>
        <dbReference type="ARBA" id="ARBA00022490"/>
    </source>
</evidence>
<dbReference type="Pfam" id="PF08574">
    <property type="entry name" value="Iwr1"/>
    <property type="match status" value="1"/>
</dbReference>
<comment type="similarity">
    <text evidence="4">Belongs to the IWR1/SLC7A6OS family.</text>
</comment>
<keyword evidence="8" id="KW-0653">Protein transport</keyword>
<dbReference type="InterPro" id="IPR040218">
    <property type="entry name" value="SLC7A6OS"/>
</dbReference>
<evidence type="ECO:0000256" key="5">
    <source>
        <dbReference type="ARBA" id="ARBA00017036"/>
    </source>
</evidence>
<keyword evidence="6" id="KW-0813">Transport</keyword>
<dbReference type="OrthoDB" id="6255506at2759"/>
<accession>A0A4Q1BTW6</accession>
<dbReference type="InParanoid" id="A0A4Q1BTW6"/>
<dbReference type="GO" id="GO:0032502">
    <property type="term" value="P:developmental process"/>
    <property type="evidence" value="ECO:0007669"/>
    <property type="project" value="TreeGrafter"/>
</dbReference>
<evidence type="ECO:0000313" key="13">
    <source>
        <dbReference type="Proteomes" id="UP000289152"/>
    </source>
</evidence>
<feature type="compositionally biased region" description="Gly residues" evidence="10">
    <location>
        <begin position="381"/>
        <end position="390"/>
    </location>
</feature>
<keyword evidence="9" id="KW-0539">Nucleus</keyword>
<keyword evidence="7" id="KW-0963">Cytoplasm</keyword>
<dbReference type="GO" id="GO:0015031">
    <property type="term" value="P:protein transport"/>
    <property type="evidence" value="ECO:0007669"/>
    <property type="project" value="UniProtKB-KW"/>
</dbReference>
<evidence type="ECO:0000256" key="4">
    <source>
        <dbReference type="ARBA" id="ARBA00010218"/>
    </source>
</evidence>
<feature type="domain" description="Transcription factor Iwr1" evidence="11">
    <location>
        <begin position="289"/>
        <end position="358"/>
    </location>
</feature>
<reference evidence="12 13" key="1">
    <citation type="submission" date="2016-06" db="EMBL/GenBank/DDBJ databases">
        <title>Evolution of pathogenesis and genome organization in the Tremellales.</title>
        <authorList>
            <person name="Cuomo C."/>
            <person name="Litvintseva A."/>
            <person name="Heitman J."/>
            <person name="Chen Y."/>
            <person name="Sun S."/>
            <person name="Springer D."/>
            <person name="Dromer F."/>
            <person name="Young S."/>
            <person name="Zeng Q."/>
            <person name="Chapman S."/>
            <person name="Gujja S."/>
            <person name="Saif S."/>
            <person name="Birren B."/>
        </authorList>
    </citation>
    <scope>NUCLEOTIDE SEQUENCE [LARGE SCALE GENOMIC DNA]</scope>
    <source>
        <strain evidence="12 13">ATCC 28783</strain>
    </source>
</reference>
<comment type="function">
    <text evidence="1">Directs RNA polymerase II nuclear import.</text>
</comment>
<feature type="compositionally biased region" description="Low complexity" evidence="10">
    <location>
        <begin position="120"/>
        <end position="140"/>
    </location>
</feature>
<evidence type="ECO:0000256" key="3">
    <source>
        <dbReference type="ARBA" id="ARBA00004496"/>
    </source>
</evidence>
<dbReference type="PANTHER" id="PTHR31196:SF2">
    <property type="entry name" value="RNA POLYMERASE II NUCLEAR LOCALIZATION PROTEIN SLC7A6OS-RELATED"/>
    <property type="match status" value="1"/>
</dbReference>
<dbReference type="GO" id="GO:0005737">
    <property type="term" value="C:cytoplasm"/>
    <property type="evidence" value="ECO:0007669"/>
    <property type="project" value="UniProtKB-SubCell"/>
</dbReference>
<evidence type="ECO:0000256" key="1">
    <source>
        <dbReference type="ARBA" id="ARBA00003202"/>
    </source>
</evidence>
<feature type="region of interest" description="Disordered" evidence="10">
    <location>
        <begin position="1"/>
        <end position="46"/>
    </location>
</feature>
<dbReference type="Proteomes" id="UP000289152">
    <property type="component" value="Unassembled WGS sequence"/>
</dbReference>
<keyword evidence="13" id="KW-1185">Reference proteome</keyword>
<comment type="caution">
    <text evidence="12">The sequence shown here is derived from an EMBL/GenBank/DDBJ whole genome shotgun (WGS) entry which is preliminary data.</text>
</comment>
<gene>
    <name evidence="12" type="ORF">M231_01237</name>
</gene>
<dbReference type="VEuPathDB" id="FungiDB:TREMEDRAFT_64133"/>
<evidence type="ECO:0000313" key="12">
    <source>
        <dbReference type="EMBL" id="RXK41529.1"/>
    </source>
</evidence>
<sequence length="390" mass="43259">MNQSIQPNHTIIRIKRKATDPPLSSLVIQDTSKRRRDVSGRPRGVFRLADTVPHTWRGEGEEQLELKQRIENLRSGPSFVPPLKSFSSSHTPPEVIPTTPTSPPNLPGDNGLSIQNPTTSSSGLIPSSDSSSSQSNPSSSRVLHNQQKHNDFGKAVQDEEAVPNINEKMNKPHNAGKTGEEIFPAPRSTLPVKGSSLSAARLAYRIIPPVHGREKRKQEIMVPKVYSAEEWERQQSSLLLIDAQAIDSHAREIDMNQIAEEKEMEAFLPMLEEYLKLDKNAVINPLEKEEYVYDLYYKDFDSRPLGVGDGVTPLSVGQLLGYEDLSPPSSDSESELEDEADEDSNDEGYYRNDYPEDEEQEGSSGSEGSEGSEGSNDQRSGGEGGLWDYR</sequence>
<feature type="region of interest" description="Disordered" evidence="10">
    <location>
        <begin position="75"/>
        <end position="145"/>
    </location>
</feature>
<dbReference type="InterPro" id="IPR013883">
    <property type="entry name" value="TF_Iwr1_dom"/>
</dbReference>
<dbReference type="EMBL" id="SDIL01000008">
    <property type="protein sequence ID" value="RXK41529.1"/>
    <property type="molecule type" value="Genomic_DNA"/>
</dbReference>
<feature type="region of interest" description="Disordered" evidence="10">
    <location>
        <begin position="167"/>
        <end position="189"/>
    </location>
</feature>
<proteinExistence type="inferred from homology"/>
<evidence type="ECO:0000256" key="2">
    <source>
        <dbReference type="ARBA" id="ARBA00004123"/>
    </source>
</evidence>
<feature type="region of interest" description="Disordered" evidence="10">
    <location>
        <begin position="320"/>
        <end position="390"/>
    </location>
</feature>
<organism evidence="12 13">
    <name type="scientific">Tremella mesenterica</name>
    <name type="common">Jelly fungus</name>
    <dbReference type="NCBI Taxonomy" id="5217"/>
    <lineage>
        <taxon>Eukaryota</taxon>
        <taxon>Fungi</taxon>
        <taxon>Dikarya</taxon>
        <taxon>Basidiomycota</taxon>
        <taxon>Agaricomycotina</taxon>
        <taxon>Tremellomycetes</taxon>
        <taxon>Tremellales</taxon>
        <taxon>Tremellaceae</taxon>
        <taxon>Tremella</taxon>
    </lineage>
</organism>
<evidence type="ECO:0000256" key="9">
    <source>
        <dbReference type="ARBA" id="ARBA00023242"/>
    </source>
</evidence>
<dbReference type="AlphaFoldDB" id="A0A4Q1BTW6"/>
<name>A0A4Q1BTW6_TREME</name>
<evidence type="ECO:0000259" key="11">
    <source>
        <dbReference type="Pfam" id="PF08574"/>
    </source>
</evidence>
<protein>
    <recommendedName>
        <fullName evidence="5">Probable RNA polymerase II nuclear localization protein SLC7A6OS</fullName>
    </recommendedName>
</protein>
<dbReference type="STRING" id="5217.A0A4Q1BTW6"/>
<feature type="compositionally biased region" description="Acidic residues" evidence="10">
    <location>
        <begin position="332"/>
        <end position="346"/>
    </location>
</feature>